<evidence type="ECO:0000256" key="3">
    <source>
        <dbReference type="ARBA" id="ARBA00022670"/>
    </source>
</evidence>
<dbReference type="PROSITE" id="PS51885">
    <property type="entry name" value="NEPRILYSIN"/>
    <property type="match status" value="1"/>
</dbReference>
<keyword evidence="5" id="KW-0378">Hydrolase</keyword>
<dbReference type="InterPro" id="IPR008753">
    <property type="entry name" value="Peptidase_M13_N"/>
</dbReference>
<organism evidence="11 12">
    <name type="scientific">Nakamurella flavida</name>
    <dbReference type="NCBI Taxonomy" id="363630"/>
    <lineage>
        <taxon>Bacteria</taxon>
        <taxon>Bacillati</taxon>
        <taxon>Actinomycetota</taxon>
        <taxon>Actinomycetes</taxon>
        <taxon>Nakamurellales</taxon>
        <taxon>Nakamurellaceae</taxon>
        <taxon>Nakamurella</taxon>
    </lineage>
</organism>
<dbReference type="InterPro" id="IPR042089">
    <property type="entry name" value="Peptidase_M13_dom_2"/>
</dbReference>
<gene>
    <name evidence="11" type="ORF">JL107_15780</name>
</gene>
<evidence type="ECO:0000256" key="8">
    <source>
        <dbReference type="SAM" id="MobiDB-lite"/>
    </source>
</evidence>
<dbReference type="GO" id="GO:0005886">
    <property type="term" value="C:plasma membrane"/>
    <property type="evidence" value="ECO:0007669"/>
    <property type="project" value="TreeGrafter"/>
</dbReference>
<feature type="domain" description="Peptidase M13 C-terminal" evidence="9">
    <location>
        <begin position="450"/>
        <end position="653"/>
    </location>
</feature>
<evidence type="ECO:0000259" key="10">
    <source>
        <dbReference type="Pfam" id="PF05649"/>
    </source>
</evidence>
<dbReference type="GO" id="GO:0016485">
    <property type="term" value="P:protein processing"/>
    <property type="evidence" value="ECO:0007669"/>
    <property type="project" value="TreeGrafter"/>
</dbReference>
<evidence type="ECO:0000259" key="9">
    <source>
        <dbReference type="Pfam" id="PF01431"/>
    </source>
</evidence>
<keyword evidence="6" id="KW-0862">Zinc</keyword>
<keyword evidence="12" id="KW-1185">Reference proteome</keyword>
<evidence type="ECO:0000256" key="7">
    <source>
        <dbReference type="ARBA" id="ARBA00023049"/>
    </source>
</evidence>
<dbReference type="SUPFAM" id="SSF55486">
    <property type="entry name" value="Metalloproteases ('zincins'), catalytic domain"/>
    <property type="match status" value="1"/>
</dbReference>
<dbReference type="PANTHER" id="PTHR11733">
    <property type="entry name" value="ZINC METALLOPROTEASE FAMILY M13 NEPRILYSIN-RELATED"/>
    <property type="match status" value="1"/>
</dbReference>
<keyword evidence="7" id="KW-0482">Metalloprotease</keyword>
<evidence type="ECO:0000256" key="1">
    <source>
        <dbReference type="ARBA" id="ARBA00001947"/>
    </source>
</evidence>
<dbReference type="InterPro" id="IPR000718">
    <property type="entry name" value="Peptidase_M13"/>
</dbReference>
<evidence type="ECO:0000313" key="12">
    <source>
        <dbReference type="Proteomes" id="UP000663801"/>
    </source>
</evidence>
<dbReference type="Proteomes" id="UP000663801">
    <property type="component" value="Unassembled WGS sequence"/>
</dbReference>
<feature type="region of interest" description="Disordered" evidence="8">
    <location>
        <begin position="1"/>
        <end position="20"/>
    </location>
</feature>
<keyword evidence="4" id="KW-0479">Metal-binding</keyword>
<dbReference type="PANTHER" id="PTHR11733:SF167">
    <property type="entry name" value="FI17812P1-RELATED"/>
    <property type="match status" value="1"/>
</dbReference>
<dbReference type="CDD" id="cd08662">
    <property type="entry name" value="M13"/>
    <property type="match status" value="1"/>
</dbReference>
<dbReference type="AlphaFoldDB" id="A0A938YRI9"/>
<evidence type="ECO:0000256" key="2">
    <source>
        <dbReference type="ARBA" id="ARBA00007357"/>
    </source>
</evidence>
<keyword evidence="3" id="KW-0645">Protease</keyword>
<accession>A0A938YRI9</accession>
<evidence type="ECO:0000256" key="5">
    <source>
        <dbReference type="ARBA" id="ARBA00022801"/>
    </source>
</evidence>
<dbReference type="Pfam" id="PF01431">
    <property type="entry name" value="Peptidase_M13"/>
    <property type="match status" value="1"/>
</dbReference>
<evidence type="ECO:0000313" key="11">
    <source>
        <dbReference type="EMBL" id="MBM9477908.1"/>
    </source>
</evidence>
<name>A0A938YRI9_9ACTN</name>
<reference evidence="11" key="1">
    <citation type="submission" date="2021-01" db="EMBL/GenBank/DDBJ databases">
        <title>KCTC 19127 draft genome.</title>
        <authorList>
            <person name="An D."/>
        </authorList>
    </citation>
    <scope>NUCLEOTIDE SEQUENCE</scope>
    <source>
        <strain evidence="11">KCTC 19127</strain>
    </source>
</reference>
<sequence>MAAVPTISTDDPAGDPAVRPQDDLFRAVNGRWLREAVIPPDRSVDGAFHALRDDSEAACREIVEEVAGQQDAAPGTPEQLIGGLYRSFMDTERIEQIGLAPVREQVARVQGIGSVGDLVESVGALRRAGVGGFFAVDVDSDPAQPDRNVANLWQAGLGLPDESYYRDEQYAEIREQYRTHLAEMLTLAGLDDAPARADRVLALETDIASRHWDRVRCRDADQTYNPMDRAGLDELLPSWVLDRWCAGARTPATAFDAVVVRQPDYFAGLADLLTDERVDAWRDWLSAEILHATAPLGPEALVQANFDFYGRIISGTPELRERWKRGVGLVERAVGEALGALYVQRHFPPAAKERMDTLVEHLMDAYRLSIRELDWMSEDTKVRALEKVEAFTPKVGYPVRFRDYAGLTIDPADLLGNAARAAALDFDRDMGKIGQPVDRDEWFMTPQTVNAYYNPGMNEIVFPAAILRPPFFDMDADDAANFGGIGAVIGHEIGHGFDDQGSKYDGTGALHDWWTQADRDAFDALTRKLIDQYSALEPAQLPGHPVNGALTVGENIGDLGGLGIAFQAWVIARVEDGLPGTPPDEDVQRMFLQWAKLWRTKIRDQEALRYLAIDPHSPAEFRCNQVVRNLDEFHRAFGVTEGDAMWLAPEERVRIW</sequence>
<comment type="similarity">
    <text evidence="2">Belongs to the peptidase M13 family.</text>
</comment>
<dbReference type="InterPro" id="IPR024079">
    <property type="entry name" value="MetalloPept_cat_dom_sf"/>
</dbReference>
<evidence type="ECO:0000256" key="6">
    <source>
        <dbReference type="ARBA" id="ARBA00022833"/>
    </source>
</evidence>
<dbReference type="GO" id="GO:0046872">
    <property type="term" value="F:metal ion binding"/>
    <property type="evidence" value="ECO:0007669"/>
    <property type="project" value="UniProtKB-KW"/>
</dbReference>
<protein>
    <submittedName>
        <fullName evidence="11">Peptidase M13</fullName>
    </submittedName>
</protein>
<comment type="caution">
    <text evidence="11">The sequence shown here is derived from an EMBL/GenBank/DDBJ whole genome shotgun (WGS) entry which is preliminary data.</text>
</comment>
<dbReference type="Pfam" id="PF05649">
    <property type="entry name" value="Peptidase_M13_N"/>
    <property type="match status" value="1"/>
</dbReference>
<feature type="domain" description="Peptidase M13 N-terminal" evidence="10">
    <location>
        <begin position="20"/>
        <end position="398"/>
    </location>
</feature>
<dbReference type="GO" id="GO:0004222">
    <property type="term" value="F:metalloendopeptidase activity"/>
    <property type="evidence" value="ECO:0007669"/>
    <property type="project" value="InterPro"/>
</dbReference>
<dbReference type="RefSeq" id="WP_205258032.1">
    <property type="nucleotide sequence ID" value="NZ_BAAAPV010000002.1"/>
</dbReference>
<dbReference type="PRINTS" id="PR00786">
    <property type="entry name" value="NEPRILYSIN"/>
</dbReference>
<dbReference type="EMBL" id="JAERWL010000014">
    <property type="protein sequence ID" value="MBM9477908.1"/>
    <property type="molecule type" value="Genomic_DNA"/>
</dbReference>
<dbReference type="InterPro" id="IPR018497">
    <property type="entry name" value="Peptidase_M13_C"/>
</dbReference>
<comment type="cofactor">
    <cofactor evidence="1">
        <name>Zn(2+)</name>
        <dbReference type="ChEBI" id="CHEBI:29105"/>
    </cofactor>
</comment>
<proteinExistence type="inferred from homology"/>
<dbReference type="Gene3D" id="3.40.390.10">
    <property type="entry name" value="Collagenase (Catalytic Domain)"/>
    <property type="match status" value="1"/>
</dbReference>
<dbReference type="Gene3D" id="1.10.1380.10">
    <property type="entry name" value="Neutral endopeptidase , domain2"/>
    <property type="match status" value="1"/>
</dbReference>
<evidence type="ECO:0000256" key="4">
    <source>
        <dbReference type="ARBA" id="ARBA00022723"/>
    </source>
</evidence>